<keyword evidence="2" id="KW-0812">Transmembrane</keyword>
<dbReference type="RefSeq" id="XP_018435337.1">
    <property type="nucleotide sequence ID" value="XM_018579835.1"/>
</dbReference>
<gene>
    <name evidence="5" type="primary">LOC108807558</name>
</gene>
<dbReference type="AlphaFoldDB" id="A0A6J0JI70"/>
<dbReference type="InterPro" id="IPR001461">
    <property type="entry name" value="Aspartic_peptidase_A1"/>
</dbReference>
<protein>
    <submittedName>
        <fullName evidence="5">Probable aspartic proteinase GIP2</fullName>
    </submittedName>
</protein>
<dbReference type="SUPFAM" id="SSF50630">
    <property type="entry name" value="Acid proteases"/>
    <property type="match status" value="1"/>
</dbReference>
<accession>A0A6J0JI70</accession>
<dbReference type="OrthoDB" id="1162128at2759"/>
<proteinExistence type="inferred from homology"/>
<keyword evidence="4" id="KW-1185">Reference proteome</keyword>
<dbReference type="Gene3D" id="2.40.70.10">
    <property type="entry name" value="Acid Proteases"/>
    <property type="match status" value="2"/>
</dbReference>
<dbReference type="GeneID" id="108807558"/>
<evidence type="ECO:0000313" key="4">
    <source>
        <dbReference type="Proteomes" id="UP000504610"/>
    </source>
</evidence>
<feature type="domain" description="Peptidase A1" evidence="3">
    <location>
        <begin position="68"/>
        <end position="420"/>
    </location>
</feature>
<evidence type="ECO:0000313" key="5">
    <source>
        <dbReference type="RefSeq" id="XP_018435337.1"/>
    </source>
</evidence>
<name>A0A6J0JI70_RAPSA</name>
<sequence>MPSQYQNNNMTRTSLQFTQPSKRSRLFIFLNIIFVFIANTTSLTEHNLKPKPHAFVIPVFKDTRSGLYYTNVTIGKPSVVANLVVDIRGSALWFECDTVGYNSTTSTPVPCGSRGCEQTKDKCSTCQAYLKSELTFNNQIATLINDDVMLSYTSPSSAYVAPKRPARARIACRSYFEGFLSMLPAGTLGILGLGNSSTSFVGSLVTSYKIPFKVSLCLPSKPGNNPGSVYIGGSPNRKDVKAGLLVSTPLISNRETIEHGEDYNYFIDVKSIEVNGKRLSFDHDLLKNKTGHWGRTKIKNVIPYTLLEASIYKALVGAFSEKAKKLKAVYPFTDCFSYKSFGGKSLLGKETPVISLVLGGGTKWDIYGPNSLVKVKKNVVCLAFQEADEFESKFPIEIGGYQMEDNLVEFDLEASKFSFTSSLLRHNTSCSPQ</sequence>
<comment type="similarity">
    <text evidence="1">Belongs to the peptidase A1 family.</text>
</comment>
<dbReference type="PANTHER" id="PTHR47965">
    <property type="entry name" value="ASPARTYL PROTEASE-RELATED"/>
    <property type="match status" value="1"/>
</dbReference>
<dbReference type="InterPro" id="IPR021109">
    <property type="entry name" value="Peptidase_aspartic_dom_sf"/>
</dbReference>
<organism evidence="4 5">
    <name type="scientific">Raphanus sativus</name>
    <name type="common">Radish</name>
    <name type="synonym">Raphanus raphanistrum var. sativus</name>
    <dbReference type="NCBI Taxonomy" id="3726"/>
    <lineage>
        <taxon>Eukaryota</taxon>
        <taxon>Viridiplantae</taxon>
        <taxon>Streptophyta</taxon>
        <taxon>Embryophyta</taxon>
        <taxon>Tracheophyta</taxon>
        <taxon>Spermatophyta</taxon>
        <taxon>Magnoliopsida</taxon>
        <taxon>eudicotyledons</taxon>
        <taxon>Gunneridae</taxon>
        <taxon>Pentapetalae</taxon>
        <taxon>rosids</taxon>
        <taxon>malvids</taxon>
        <taxon>Brassicales</taxon>
        <taxon>Brassicaceae</taxon>
        <taxon>Brassiceae</taxon>
        <taxon>Raphanus</taxon>
    </lineage>
</organism>
<reference evidence="5" key="2">
    <citation type="submission" date="2025-08" db="UniProtKB">
        <authorList>
            <consortium name="RefSeq"/>
        </authorList>
    </citation>
    <scope>IDENTIFICATION</scope>
    <source>
        <tissue evidence="5">Leaf</tissue>
    </source>
</reference>
<dbReference type="Pfam" id="PF14543">
    <property type="entry name" value="TAXi_N"/>
    <property type="match status" value="1"/>
</dbReference>
<reference evidence="4" key="1">
    <citation type="journal article" date="2019" name="Database">
        <title>The radish genome database (RadishGD): an integrated information resource for radish genomics.</title>
        <authorList>
            <person name="Yu H.J."/>
            <person name="Baek S."/>
            <person name="Lee Y.J."/>
            <person name="Cho A."/>
            <person name="Mun J.H."/>
        </authorList>
    </citation>
    <scope>NUCLEOTIDE SEQUENCE [LARGE SCALE GENOMIC DNA]</scope>
    <source>
        <strain evidence="4">cv. WK10039</strain>
    </source>
</reference>
<dbReference type="PROSITE" id="PS51767">
    <property type="entry name" value="PEPTIDASE_A1"/>
    <property type="match status" value="1"/>
</dbReference>
<dbReference type="InterPro" id="IPR032861">
    <property type="entry name" value="TAXi_N"/>
</dbReference>
<dbReference type="KEGG" id="rsz:108807558"/>
<dbReference type="GO" id="GO:0004190">
    <property type="term" value="F:aspartic-type endopeptidase activity"/>
    <property type="evidence" value="ECO:0007669"/>
    <property type="project" value="InterPro"/>
</dbReference>
<keyword evidence="2" id="KW-1133">Transmembrane helix</keyword>
<keyword evidence="2" id="KW-0472">Membrane</keyword>
<dbReference type="GO" id="GO:0006508">
    <property type="term" value="P:proteolysis"/>
    <property type="evidence" value="ECO:0007669"/>
    <property type="project" value="InterPro"/>
</dbReference>
<dbReference type="Proteomes" id="UP000504610">
    <property type="component" value="Chromosome 6"/>
</dbReference>
<evidence type="ECO:0000256" key="2">
    <source>
        <dbReference type="SAM" id="Phobius"/>
    </source>
</evidence>
<feature type="transmembrane region" description="Helical" evidence="2">
    <location>
        <begin position="26"/>
        <end position="43"/>
    </location>
</feature>
<dbReference type="InterPro" id="IPR033121">
    <property type="entry name" value="PEPTIDASE_A1"/>
</dbReference>
<dbReference type="PANTHER" id="PTHR47965:SF103">
    <property type="entry name" value="EUKARYOTIC ASPARTYL PROTEASE FAMILY PROTEIN"/>
    <property type="match status" value="1"/>
</dbReference>
<dbReference type="InterPro" id="IPR032799">
    <property type="entry name" value="TAXi_C"/>
</dbReference>
<dbReference type="Pfam" id="PF14541">
    <property type="entry name" value="TAXi_C"/>
    <property type="match status" value="1"/>
</dbReference>
<evidence type="ECO:0000256" key="1">
    <source>
        <dbReference type="ARBA" id="ARBA00007447"/>
    </source>
</evidence>
<evidence type="ECO:0000259" key="3">
    <source>
        <dbReference type="PROSITE" id="PS51767"/>
    </source>
</evidence>